<dbReference type="InterPro" id="IPR019688">
    <property type="entry name" value="DUF2533"/>
</dbReference>
<dbReference type="EMBL" id="LQQY01000011">
    <property type="protein sequence ID" value="KZE50127.1"/>
    <property type="molecule type" value="Genomic_DNA"/>
</dbReference>
<dbReference type="RefSeq" id="WP_048007261.1">
    <property type="nucleotide sequence ID" value="NZ_CP047095.1"/>
</dbReference>
<comment type="caution">
    <text evidence="1">The sequence shown here is derived from an EMBL/GenBank/DDBJ whole genome shotgun (WGS) entry which is preliminary data.</text>
</comment>
<dbReference type="OrthoDB" id="2679622at2"/>
<reference evidence="2" key="1">
    <citation type="submission" date="2016-01" db="EMBL/GenBank/DDBJ databases">
        <title>Whole genome sequencing of Bhargavaea cecembensis T14.</title>
        <authorList>
            <person name="Hong K.W."/>
        </authorList>
    </citation>
    <scope>NUCLEOTIDE SEQUENCE [LARGE SCALE GENOMIC DNA]</scope>
    <source>
        <strain evidence="2">M19</strain>
    </source>
</reference>
<gene>
    <name evidence="1" type="ORF">AV649_18075</name>
</gene>
<protein>
    <submittedName>
        <fullName evidence="1">Uncharacterized protein</fullName>
    </submittedName>
</protein>
<sequence>MSVHKDITKHSSKQHSLVKEFMKLDESREQAIEEALTLCEAGKPFTTDRINHFTQEINALARQGVVPQRKTVTEEMVRDYAKRR</sequence>
<evidence type="ECO:0000313" key="1">
    <source>
        <dbReference type="EMBL" id="KZE50127.1"/>
    </source>
</evidence>
<accession>A0A0J5VX45</accession>
<organism evidence="1 2">
    <name type="scientific">Rossellomorea marisflavi</name>
    <dbReference type="NCBI Taxonomy" id="189381"/>
    <lineage>
        <taxon>Bacteria</taxon>
        <taxon>Bacillati</taxon>
        <taxon>Bacillota</taxon>
        <taxon>Bacilli</taxon>
        <taxon>Bacillales</taxon>
        <taxon>Bacillaceae</taxon>
        <taxon>Rossellomorea</taxon>
    </lineage>
</organism>
<dbReference type="PATRIC" id="fig|189381.10.peg.1863"/>
<evidence type="ECO:0000313" key="2">
    <source>
        <dbReference type="Proteomes" id="UP000076510"/>
    </source>
</evidence>
<dbReference type="Proteomes" id="UP000076510">
    <property type="component" value="Unassembled WGS sequence"/>
</dbReference>
<proteinExistence type="predicted"/>
<name>A0A0J5VX45_9BACI</name>
<dbReference type="AlphaFoldDB" id="A0A0J5VX45"/>
<dbReference type="Pfam" id="PF10752">
    <property type="entry name" value="DUF2533"/>
    <property type="match status" value="1"/>
</dbReference>